<feature type="signal peptide" evidence="4">
    <location>
        <begin position="1"/>
        <end position="25"/>
    </location>
</feature>
<evidence type="ECO:0000259" key="5">
    <source>
        <dbReference type="Pfam" id="PF14905"/>
    </source>
</evidence>
<dbReference type="Pfam" id="PF13620">
    <property type="entry name" value="CarboxypepD_reg"/>
    <property type="match status" value="1"/>
</dbReference>
<name>A0ABP8F9L9_9BACT</name>
<sequence>MKKLVLLFFSLTFLMAAGHPSNAQTAGFLTGHVVDHKGEAMSYGTITVLKASDASLVTGAAVEVTGDFKMKCPAPGTYFLRVSAMGYATTDLPAFEVTNSSFGKDFGKITLQQDAKALKEVVVQSLRPTVDVQADKMVVSVENTAMAVGNTAYDVLSKSPGVWIDQDGNIQLNGKAGVQVMIDGKLTFLNGKQLQTMLQGMPAENLKNLEIIANPSAKFDAEGTSGIINLNLKKNTMTGLNGSVYGGYQYNTKHGYNGGGNVNLKQDKWSSFITADVAERPRKRTFTMDRVFKQPEGEDTRLFMQGGEDGGQFSKSLRAGSDYDVTKNHSIGGTLNLALNNTNTGVNTNTSFGPNYSTTLTHDDSKFHNLSGNLHYLGKLDSMGTTLSGDIDVVRISDKSFGDFLNKKFTTGNTTPTDQELLENTNPTSYQIYAAKVDFTHPLASIKGKLELGAKASYVQSDNKIDFYQVEDGTRTLDLGRTDHFIYDENIYAGYVNFSRSLGSKWTMQTGLRAEYTDSKGHSLPYAKVTPRTYLDFFPSVFLQQRVSENYQISYNYSRRINRPRYEHLNPFVFFIDDNTYAKGNPQLKPQYTHSIQVTQTFKKSYNLVMGYAHTKDAITEVPEPFPAENKLIFMQRNVQSKTMNATLVMPLTVNQKWTINNNATLAYQEFTTFIKEENIQNSRLMFMAQSNSNILLPQNFKLEVTGGYQGAGVFNVYRTNPSWFVDLGLKRSFLKDQLDVTLNVTDLFKTRRMQGYSDVQGNTNTIDMYHYNQSVRLNLRYRFNKGEKFEMKRRNTNLDELNRAGGN</sequence>
<feature type="chain" id="PRO_5047402431" evidence="4">
    <location>
        <begin position="26"/>
        <end position="808"/>
    </location>
</feature>
<keyword evidence="7" id="KW-1185">Reference proteome</keyword>
<dbReference type="InterPro" id="IPR008969">
    <property type="entry name" value="CarboxyPept-like_regulatory"/>
</dbReference>
<keyword evidence="2" id="KW-0472">Membrane</keyword>
<dbReference type="PANTHER" id="PTHR40980">
    <property type="entry name" value="PLUG DOMAIN-CONTAINING PROTEIN"/>
    <property type="match status" value="1"/>
</dbReference>
<dbReference type="SUPFAM" id="SSF56935">
    <property type="entry name" value="Porins"/>
    <property type="match status" value="1"/>
</dbReference>
<dbReference type="Pfam" id="PF14905">
    <property type="entry name" value="OMP_b-brl_3"/>
    <property type="match status" value="1"/>
</dbReference>
<evidence type="ECO:0000313" key="7">
    <source>
        <dbReference type="Proteomes" id="UP001501844"/>
    </source>
</evidence>
<dbReference type="Gene3D" id="2.40.170.20">
    <property type="entry name" value="TonB-dependent receptor, beta-barrel domain"/>
    <property type="match status" value="1"/>
</dbReference>
<evidence type="ECO:0000256" key="1">
    <source>
        <dbReference type="ARBA" id="ARBA00004442"/>
    </source>
</evidence>
<organism evidence="6 7">
    <name type="scientific">Nibribacter koreensis</name>
    <dbReference type="NCBI Taxonomy" id="1084519"/>
    <lineage>
        <taxon>Bacteria</taxon>
        <taxon>Pseudomonadati</taxon>
        <taxon>Bacteroidota</taxon>
        <taxon>Cytophagia</taxon>
        <taxon>Cytophagales</taxon>
        <taxon>Hymenobacteraceae</taxon>
        <taxon>Nibribacter</taxon>
    </lineage>
</organism>
<gene>
    <name evidence="6" type="ORF">GCM10023183_06680</name>
</gene>
<dbReference type="RefSeq" id="WP_345162336.1">
    <property type="nucleotide sequence ID" value="NZ_BAABGX010000001.1"/>
</dbReference>
<evidence type="ECO:0000313" key="6">
    <source>
        <dbReference type="EMBL" id="GAA4298422.1"/>
    </source>
</evidence>
<comment type="caution">
    <text evidence="6">The sequence shown here is derived from an EMBL/GenBank/DDBJ whole genome shotgun (WGS) entry which is preliminary data.</text>
</comment>
<keyword evidence="3" id="KW-0998">Cell outer membrane</keyword>
<evidence type="ECO:0000256" key="4">
    <source>
        <dbReference type="SAM" id="SignalP"/>
    </source>
</evidence>
<dbReference type="Gene3D" id="2.60.40.1120">
    <property type="entry name" value="Carboxypeptidase-like, regulatory domain"/>
    <property type="match status" value="1"/>
</dbReference>
<dbReference type="PANTHER" id="PTHR40980:SF4">
    <property type="entry name" value="TONB-DEPENDENT RECEPTOR-LIKE BETA-BARREL DOMAIN-CONTAINING PROTEIN"/>
    <property type="match status" value="1"/>
</dbReference>
<keyword evidence="4" id="KW-0732">Signal</keyword>
<evidence type="ECO:0000256" key="2">
    <source>
        <dbReference type="ARBA" id="ARBA00023136"/>
    </source>
</evidence>
<accession>A0ABP8F9L9</accession>
<protein>
    <submittedName>
        <fullName evidence="6">Outer membrane beta-barrel family protein</fullName>
    </submittedName>
</protein>
<reference evidence="7" key="1">
    <citation type="journal article" date="2019" name="Int. J. Syst. Evol. Microbiol.">
        <title>The Global Catalogue of Microorganisms (GCM) 10K type strain sequencing project: providing services to taxonomists for standard genome sequencing and annotation.</title>
        <authorList>
            <consortium name="The Broad Institute Genomics Platform"/>
            <consortium name="The Broad Institute Genome Sequencing Center for Infectious Disease"/>
            <person name="Wu L."/>
            <person name="Ma J."/>
        </authorList>
    </citation>
    <scope>NUCLEOTIDE SEQUENCE [LARGE SCALE GENOMIC DNA]</scope>
    <source>
        <strain evidence="7">JCM 17917</strain>
    </source>
</reference>
<evidence type="ECO:0000256" key="3">
    <source>
        <dbReference type="ARBA" id="ARBA00023237"/>
    </source>
</evidence>
<dbReference type="SUPFAM" id="SSF49464">
    <property type="entry name" value="Carboxypeptidase regulatory domain-like"/>
    <property type="match status" value="1"/>
</dbReference>
<dbReference type="EMBL" id="BAABGX010000001">
    <property type="protein sequence ID" value="GAA4298422.1"/>
    <property type="molecule type" value="Genomic_DNA"/>
</dbReference>
<comment type="subcellular location">
    <subcellularLocation>
        <location evidence="1">Cell outer membrane</location>
    </subcellularLocation>
</comment>
<proteinExistence type="predicted"/>
<dbReference type="InterPro" id="IPR036942">
    <property type="entry name" value="Beta-barrel_TonB_sf"/>
</dbReference>
<feature type="domain" description="Outer membrane protein beta-barrel" evidence="5">
    <location>
        <begin position="379"/>
        <end position="782"/>
    </location>
</feature>
<dbReference type="Proteomes" id="UP001501844">
    <property type="component" value="Unassembled WGS sequence"/>
</dbReference>
<dbReference type="InterPro" id="IPR041700">
    <property type="entry name" value="OMP_b-brl_3"/>
</dbReference>